<dbReference type="NCBIfam" id="NF045609">
    <property type="entry name" value="EpsI_type_B"/>
    <property type="match status" value="1"/>
</dbReference>
<reference evidence="3 4" key="1">
    <citation type="submission" date="2023-12" db="EMBL/GenBank/DDBJ databases">
        <title>A. evansii MAY27, complete genome.</title>
        <authorList>
            <person name="Wang Y."/>
        </authorList>
    </citation>
    <scope>NUCLEOTIDE SEQUENCE [LARGE SCALE GENOMIC DNA]</scope>
    <source>
        <strain evidence="3 4">MAY27</strain>
    </source>
</reference>
<dbReference type="InterPro" id="IPR014263">
    <property type="entry name" value="Methanolan_biosynth_EpsI"/>
</dbReference>
<dbReference type="NCBIfam" id="TIGR02914">
    <property type="entry name" value="EpsI_fam"/>
    <property type="match status" value="1"/>
</dbReference>
<evidence type="ECO:0000259" key="2">
    <source>
        <dbReference type="Pfam" id="PF11984"/>
    </source>
</evidence>
<gene>
    <name evidence="3" type="ORF">U5817_13685</name>
</gene>
<evidence type="ECO:0000313" key="3">
    <source>
        <dbReference type="EMBL" id="WRL44260.1"/>
    </source>
</evidence>
<organism evidence="3 4">
    <name type="scientific">Aromatoleum evansii</name>
    <name type="common">Azoarcus evansii</name>
    <dbReference type="NCBI Taxonomy" id="59406"/>
    <lineage>
        <taxon>Bacteria</taxon>
        <taxon>Pseudomonadati</taxon>
        <taxon>Pseudomonadota</taxon>
        <taxon>Betaproteobacteria</taxon>
        <taxon>Rhodocyclales</taxon>
        <taxon>Rhodocyclaceae</taxon>
        <taxon>Aromatoleum</taxon>
    </lineage>
</organism>
<sequence>MTSNFGKGAKLRRSSIVACTLMFCASLSAWALAPRNPMAALNKNIRLETAIPVSFGDWHLDSGGVQSVVNPQQKGLLDALYSQTLTRTYVNALGQRIMLSIAYGEMQSGDIELHRPEVCYVAQGFSLETVGESSIKLEERESPFPIQRLIAQTNSRHEPISYWMRVGDYVVASGNDQRLARLMHGFKGWIPDGILFRVSSISDDNEAAYHLQERFVVDLLTTVDTNTRGFLIGPVSPEEVGSKR</sequence>
<accession>A0ABZ1AEJ5</accession>
<feature type="chain" id="PRO_5045781094" evidence="1">
    <location>
        <begin position="32"/>
        <end position="244"/>
    </location>
</feature>
<keyword evidence="4" id="KW-1185">Reference proteome</keyword>
<protein>
    <submittedName>
        <fullName evidence="3">EpsI family protein</fullName>
    </submittedName>
</protein>
<keyword evidence="1" id="KW-0732">Signal</keyword>
<dbReference type="RefSeq" id="WP_407277708.1">
    <property type="nucleotide sequence ID" value="NZ_CP141259.1"/>
</dbReference>
<feature type="domain" description="Methanolan biosynthesis EpsI" evidence="2">
    <location>
        <begin position="17"/>
        <end position="224"/>
    </location>
</feature>
<feature type="signal peptide" evidence="1">
    <location>
        <begin position="1"/>
        <end position="31"/>
    </location>
</feature>
<evidence type="ECO:0000313" key="4">
    <source>
        <dbReference type="Proteomes" id="UP001626593"/>
    </source>
</evidence>
<dbReference type="Proteomes" id="UP001626593">
    <property type="component" value="Chromosome"/>
</dbReference>
<dbReference type="EMBL" id="CP141259">
    <property type="protein sequence ID" value="WRL44260.1"/>
    <property type="molecule type" value="Genomic_DNA"/>
</dbReference>
<dbReference type="InterPro" id="IPR054653">
    <property type="entry name" value="EpsI_type_B_pred"/>
</dbReference>
<name>A0ABZ1AEJ5_AROEV</name>
<dbReference type="Pfam" id="PF11984">
    <property type="entry name" value="DUF3485"/>
    <property type="match status" value="1"/>
</dbReference>
<evidence type="ECO:0000256" key="1">
    <source>
        <dbReference type="SAM" id="SignalP"/>
    </source>
</evidence>
<proteinExistence type="predicted"/>